<keyword evidence="3" id="KW-1185">Reference proteome</keyword>
<gene>
    <name evidence="2" type="ORF">SAMN04489716_6699</name>
</gene>
<protein>
    <submittedName>
        <fullName evidence="2">Uncharacterized protein</fullName>
    </submittedName>
</protein>
<accession>A0A1H2CT49</accession>
<evidence type="ECO:0000256" key="1">
    <source>
        <dbReference type="SAM" id="MobiDB-lite"/>
    </source>
</evidence>
<feature type="compositionally biased region" description="Basic and acidic residues" evidence="1">
    <location>
        <begin position="195"/>
        <end position="204"/>
    </location>
</feature>
<reference evidence="2 3" key="1">
    <citation type="submission" date="2016-10" db="EMBL/GenBank/DDBJ databases">
        <authorList>
            <person name="de Groot N.N."/>
        </authorList>
    </citation>
    <scope>NUCLEOTIDE SEQUENCE [LARGE SCALE GENOMIC DNA]</scope>
    <source>
        <strain evidence="2 3">DSM 43941</strain>
    </source>
</reference>
<dbReference type="AlphaFoldDB" id="A0A1H2CT49"/>
<evidence type="ECO:0000313" key="2">
    <source>
        <dbReference type="EMBL" id="SDT73534.1"/>
    </source>
</evidence>
<proteinExistence type="predicted"/>
<dbReference type="EMBL" id="LT629758">
    <property type="protein sequence ID" value="SDT73534.1"/>
    <property type="molecule type" value="Genomic_DNA"/>
</dbReference>
<feature type="compositionally biased region" description="Basic residues" evidence="1">
    <location>
        <begin position="111"/>
        <end position="121"/>
    </location>
</feature>
<name>A0A1H2CT49_9ACTN</name>
<feature type="region of interest" description="Disordered" evidence="1">
    <location>
        <begin position="195"/>
        <end position="235"/>
    </location>
</feature>
<organism evidence="2 3">
    <name type="scientific">Actinoplanes derwentensis</name>
    <dbReference type="NCBI Taxonomy" id="113562"/>
    <lineage>
        <taxon>Bacteria</taxon>
        <taxon>Bacillati</taxon>
        <taxon>Actinomycetota</taxon>
        <taxon>Actinomycetes</taxon>
        <taxon>Micromonosporales</taxon>
        <taxon>Micromonosporaceae</taxon>
        <taxon>Actinoplanes</taxon>
    </lineage>
</organism>
<feature type="region of interest" description="Disordered" evidence="1">
    <location>
        <begin position="102"/>
        <end position="122"/>
    </location>
</feature>
<evidence type="ECO:0000313" key="3">
    <source>
        <dbReference type="Proteomes" id="UP000198688"/>
    </source>
</evidence>
<sequence>MVNSVYEVFLPTPNSGAMAPRSYSSSLNSLVTAPSQGVTLKASRDSPLVRKRLRNRAVRALDDSAGRGQSGETIGAGASGSEGLRWIFGAVSDGWSAAFRSTPTAETTKARGAHPTRRSGRRSAPWLWDGMCEEPPWVITERLVVRSSRSTPQLFTITPRRQRQPIRSFRQEHRRYWLLGIGNDGSARKVTPAIREIERRKESPEITPSGCVAPPGEHRTATGDRSGVPPGQPPR</sequence>
<dbReference type="Proteomes" id="UP000198688">
    <property type="component" value="Chromosome I"/>
</dbReference>